<evidence type="ECO:0000313" key="3">
    <source>
        <dbReference type="Proteomes" id="UP001530293"/>
    </source>
</evidence>
<keyword evidence="3" id="KW-1185">Reference proteome</keyword>
<evidence type="ECO:0000313" key="2">
    <source>
        <dbReference type="EMBL" id="KAL3757999.1"/>
    </source>
</evidence>
<gene>
    <name evidence="2" type="ORF">ACHAWU_001391</name>
</gene>
<feature type="region of interest" description="Disordered" evidence="1">
    <location>
        <begin position="383"/>
        <end position="405"/>
    </location>
</feature>
<sequence>MKSMMYCKYAGAIGLGLMAAVLFCDELSTPLEYIINNAKETVNVDRRELSINLGGGNCLYAGPEPVVPESIDFHKTIIAGFPSSDKRMVYQQMEALTGYPAKSEWDFKYVGMSNHPFIKVNYPHHEGIWAWGNVADQVVLLITNLRKSIVEYHDIEWDLEYPNDWYESEAHKMQLYIGRPPEAMEQGLMRNVANHQLSVPWKWRRSTFRPNKHQRKNPVKYYDPHCTNGDVTSGCEPVAVLSADKLLDPTQGPLETARIANILLTDSRTGQYVIASEAWNCIWEEMIQNHKGLKVTADRPNYDLYDYNFSSEMLDAMIAELDRLISKYGSPQYVVKPTANRIVELLVEHRAALQVELSEVNTGVRMLSERDFLGLETREKMEQDFQRVDSSEEPNDSAESTEMLN</sequence>
<organism evidence="2 3">
    <name type="scientific">Discostella pseudostelligera</name>
    <dbReference type="NCBI Taxonomy" id="259834"/>
    <lineage>
        <taxon>Eukaryota</taxon>
        <taxon>Sar</taxon>
        <taxon>Stramenopiles</taxon>
        <taxon>Ochrophyta</taxon>
        <taxon>Bacillariophyta</taxon>
        <taxon>Coscinodiscophyceae</taxon>
        <taxon>Thalassiosirophycidae</taxon>
        <taxon>Stephanodiscales</taxon>
        <taxon>Stephanodiscaceae</taxon>
        <taxon>Discostella</taxon>
    </lineage>
</organism>
<reference evidence="2 3" key="1">
    <citation type="submission" date="2024-10" db="EMBL/GenBank/DDBJ databases">
        <title>Updated reference genomes for cyclostephanoid diatoms.</title>
        <authorList>
            <person name="Roberts W.R."/>
            <person name="Alverson A.J."/>
        </authorList>
    </citation>
    <scope>NUCLEOTIDE SEQUENCE [LARGE SCALE GENOMIC DNA]</scope>
    <source>
        <strain evidence="2 3">AJA232-27</strain>
    </source>
</reference>
<comment type="caution">
    <text evidence="2">The sequence shown here is derived from an EMBL/GenBank/DDBJ whole genome shotgun (WGS) entry which is preliminary data.</text>
</comment>
<proteinExistence type="predicted"/>
<protein>
    <submittedName>
        <fullName evidence="2">Uncharacterized protein</fullName>
    </submittedName>
</protein>
<name>A0ABD3M1X8_9STRA</name>
<accession>A0ABD3M1X8</accession>
<dbReference type="EMBL" id="JALLBG020000244">
    <property type="protein sequence ID" value="KAL3757999.1"/>
    <property type="molecule type" value="Genomic_DNA"/>
</dbReference>
<dbReference type="AlphaFoldDB" id="A0ABD3M1X8"/>
<dbReference type="Proteomes" id="UP001530293">
    <property type="component" value="Unassembled WGS sequence"/>
</dbReference>
<evidence type="ECO:0000256" key="1">
    <source>
        <dbReference type="SAM" id="MobiDB-lite"/>
    </source>
</evidence>